<dbReference type="PANTHER" id="PTHR33870:SF25">
    <property type="entry name" value="PROTEIN, PUTATIVE-RELATED"/>
    <property type="match status" value="1"/>
</dbReference>
<feature type="compositionally biased region" description="Basic and acidic residues" evidence="1">
    <location>
        <begin position="379"/>
        <end position="388"/>
    </location>
</feature>
<feature type="region of interest" description="Disordered" evidence="1">
    <location>
        <begin position="580"/>
        <end position="605"/>
    </location>
</feature>
<dbReference type="eggNOG" id="ENOG502QZQ3">
    <property type="taxonomic scope" value="Eukaryota"/>
</dbReference>
<feature type="compositionally biased region" description="Basic and acidic residues" evidence="1">
    <location>
        <begin position="433"/>
        <end position="446"/>
    </location>
</feature>
<sequence>MGLNARNLQLCLSTMLHVSAEIGYTFMRKHPLVSGALLVFFLLYIFLSYIYNLLVFLSPFFVCIAVFIRIFWSSEQNQLAEEVKKGKEKRVEIKSPPKVPKISERRGLLYKCPSHNATSRRRNFTGKKLEVYGGLEIKAKDLSSVFRNEFKITNRDIRRTRLFGEDTSIDSSEAAKKQTFLSEPFMLDPVMTYGDDGQEKKTENKVDVEKAREDGNKSVELKEDDQRNEMDLGTCALERHKRLESLIARRKARKQLKLQISNGLIDIKPSQIAPLFITRFNHFDSPKEFDGIQMPGSAPSVLRSPFDIPYDPFEEKPNLTGDGFDQELKNLLTEPKDLEAKGHTLTHPIDEGRGNDNPLQQLLFEEASESESKAFVPKSEGKEATHEENGKCEIDKMVDISGEEVDNGEAGKSNSDLIPTIDVDRVQLLEKLEEPTVPKPQEREHNAPLSSCASATKINDSLYESLSPSVDKNQPISFTGGPTCHTPSCSLASDLQVEVSEIGSPTLTVDENHDTTTTTDGESIIYDGDIDKDVTSGSEDMWGASIHSREVRRVSEQDISELNSWRDISSPLSLQNIDEANAADVSSMSSRSDMPDDTPTYAMSSDHNNIFGVKDFVTEPSHSSVVTARWKRLMRLMDNRANLSSPEMHSEKSRELFNISENSSKAQVMNDGNDSTTCEQDNTHNSRGNEEVGALNSDVQQEITDEVSINSSSSTSSSGAEP</sequence>
<dbReference type="Proteomes" id="UP000000226">
    <property type="component" value="Chromosome 8"/>
</dbReference>
<keyword evidence="2" id="KW-1133">Transmembrane helix</keyword>
<feature type="region of interest" description="Disordered" evidence="1">
    <location>
        <begin position="666"/>
        <end position="722"/>
    </location>
</feature>
<dbReference type="OMA" id="ECFGETE"/>
<feature type="compositionally biased region" description="Low complexity" evidence="1">
    <location>
        <begin position="586"/>
        <end position="600"/>
    </location>
</feature>
<evidence type="ECO:0000313" key="4">
    <source>
        <dbReference type="Proteomes" id="UP000000226"/>
    </source>
</evidence>
<keyword evidence="2" id="KW-0472">Membrane</keyword>
<dbReference type="OrthoDB" id="1908091at2759"/>
<feature type="region of interest" description="Disordered" evidence="1">
    <location>
        <begin position="507"/>
        <end position="528"/>
    </location>
</feature>
<feature type="compositionally biased region" description="Low complexity" evidence="1">
    <location>
        <begin position="708"/>
        <end position="722"/>
    </location>
</feature>
<evidence type="ECO:0000256" key="1">
    <source>
        <dbReference type="SAM" id="MobiDB-lite"/>
    </source>
</evidence>
<evidence type="ECO:0000256" key="2">
    <source>
        <dbReference type="SAM" id="Phobius"/>
    </source>
</evidence>
<dbReference type="PANTHER" id="PTHR33870">
    <property type="entry name" value="CARDIOMYOPATHY-ASSOCIATED PROTEIN"/>
    <property type="match status" value="1"/>
</dbReference>
<dbReference type="AlphaFoldDB" id="V7B9I3"/>
<keyword evidence="2" id="KW-0812">Transmembrane</keyword>
<organism evidence="3 4">
    <name type="scientific">Phaseolus vulgaris</name>
    <name type="common">Kidney bean</name>
    <name type="synonym">French bean</name>
    <dbReference type="NCBI Taxonomy" id="3885"/>
    <lineage>
        <taxon>Eukaryota</taxon>
        <taxon>Viridiplantae</taxon>
        <taxon>Streptophyta</taxon>
        <taxon>Embryophyta</taxon>
        <taxon>Tracheophyta</taxon>
        <taxon>Spermatophyta</taxon>
        <taxon>Magnoliopsida</taxon>
        <taxon>eudicotyledons</taxon>
        <taxon>Gunneridae</taxon>
        <taxon>Pentapetalae</taxon>
        <taxon>rosids</taxon>
        <taxon>fabids</taxon>
        <taxon>Fabales</taxon>
        <taxon>Fabaceae</taxon>
        <taxon>Papilionoideae</taxon>
        <taxon>50 kb inversion clade</taxon>
        <taxon>NPAAA clade</taxon>
        <taxon>indigoferoid/millettioid clade</taxon>
        <taxon>Phaseoleae</taxon>
        <taxon>Phaseolus</taxon>
    </lineage>
</organism>
<feature type="compositionally biased region" description="Polar residues" evidence="1">
    <location>
        <begin position="666"/>
        <end position="680"/>
    </location>
</feature>
<feature type="compositionally biased region" description="Basic and acidic residues" evidence="1">
    <location>
        <begin position="681"/>
        <end position="690"/>
    </location>
</feature>
<keyword evidence="4" id="KW-1185">Reference proteome</keyword>
<protein>
    <submittedName>
        <fullName evidence="3">Uncharacterized protein</fullName>
    </submittedName>
</protein>
<feature type="region of interest" description="Disordered" evidence="1">
    <location>
        <begin position="433"/>
        <end position="452"/>
    </location>
</feature>
<feature type="region of interest" description="Disordered" evidence="1">
    <location>
        <begin position="367"/>
        <end position="388"/>
    </location>
</feature>
<reference evidence="4" key="1">
    <citation type="journal article" date="2014" name="Nat. Genet.">
        <title>A reference genome for common bean and genome-wide analysis of dual domestications.</title>
        <authorList>
            <person name="Schmutz J."/>
            <person name="McClean P.E."/>
            <person name="Mamidi S."/>
            <person name="Wu G.A."/>
            <person name="Cannon S.B."/>
            <person name="Grimwood J."/>
            <person name="Jenkins J."/>
            <person name="Shu S."/>
            <person name="Song Q."/>
            <person name="Chavarro C."/>
            <person name="Torres-Torres M."/>
            <person name="Geffroy V."/>
            <person name="Moghaddam S.M."/>
            <person name="Gao D."/>
            <person name="Abernathy B."/>
            <person name="Barry K."/>
            <person name="Blair M."/>
            <person name="Brick M.A."/>
            <person name="Chovatia M."/>
            <person name="Gepts P."/>
            <person name="Goodstein D.M."/>
            <person name="Gonzales M."/>
            <person name="Hellsten U."/>
            <person name="Hyten D.L."/>
            <person name="Jia G."/>
            <person name="Kelly J.D."/>
            <person name="Kudrna D."/>
            <person name="Lee R."/>
            <person name="Richard M.M."/>
            <person name="Miklas P.N."/>
            <person name="Osorno J.M."/>
            <person name="Rodrigues J."/>
            <person name="Thareau V."/>
            <person name="Urrea C.A."/>
            <person name="Wang M."/>
            <person name="Yu Y."/>
            <person name="Zhang M."/>
            <person name="Wing R.A."/>
            <person name="Cregan P.B."/>
            <person name="Rokhsar D.S."/>
            <person name="Jackson S.A."/>
        </authorList>
    </citation>
    <scope>NUCLEOTIDE SEQUENCE [LARGE SCALE GENOMIC DNA]</scope>
    <source>
        <strain evidence="4">cv. G19833</strain>
    </source>
</reference>
<gene>
    <name evidence="3" type="ORF">PHAVU_008G262800g</name>
</gene>
<feature type="transmembrane region" description="Helical" evidence="2">
    <location>
        <begin position="30"/>
        <end position="47"/>
    </location>
</feature>
<dbReference type="Gramene" id="ESW14220">
    <property type="protein sequence ID" value="ESW14220"/>
    <property type="gene ID" value="PHAVU_008G262800g"/>
</dbReference>
<feature type="transmembrane region" description="Helical" evidence="2">
    <location>
        <begin position="54"/>
        <end position="72"/>
    </location>
</feature>
<feature type="compositionally biased region" description="Basic and acidic residues" evidence="1">
    <location>
        <begin position="197"/>
        <end position="216"/>
    </location>
</feature>
<accession>V7B9I3</accession>
<feature type="region of interest" description="Disordered" evidence="1">
    <location>
        <begin position="188"/>
        <end position="216"/>
    </location>
</feature>
<name>V7B9I3_PHAVU</name>
<proteinExistence type="predicted"/>
<evidence type="ECO:0000313" key="3">
    <source>
        <dbReference type="EMBL" id="ESW14220.1"/>
    </source>
</evidence>
<dbReference type="EMBL" id="CM002295">
    <property type="protein sequence ID" value="ESW14220.1"/>
    <property type="molecule type" value="Genomic_DNA"/>
</dbReference>